<evidence type="ECO:0000256" key="5">
    <source>
        <dbReference type="SAM" id="SignalP"/>
    </source>
</evidence>
<protein>
    <submittedName>
        <fullName evidence="7">SPBc2 prophage-derived endonuclease YokF</fullName>
    </submittedName>
</protein>
<dbReference type="PROSITE" id="PS50830">
    <property type="entry name" value="TNASE_3"/>
    <property type="match status" value="1"/>
</dbReference>
<comment type="caution">
    <text evidence="7">The sequence shown here is derived from an EMBL/GenBank/DDBJ whole genome shotgun (WGS) entry which is preliminary data.</text>
</comment>
<reference evidence="7" key="1">
    <citation type="journal article" date="2014" name="Int. J. Syst. Evol. Microbiol.">
        <title>Complete genome sequence of Corynebacterium casei LMG S-19264T (=DSM 44701T), isolated from a smear-ripened cheese.</title>
        <authorList>
            <consortium name="US DOE Joint Genome Institute (JGI-PGF)"/>
            <person name="Walter F."/>
            <person name="Albersmeier A."/>
            <person name="Kalinowski J."/>
            <person name="Ruckert C."/>
        </authorList>
    </citation>
    <scope>NUCLEOTIDE SEQUENCE</scope>
    <source>
        <strain evidence="7">CGMCC 1.12698</strain>
    </source>
</reference>
<dbReference type="Pfam" id="PF05901">
    <property type="entry name" value="Excalibur"/>
    <property type="match status" value="1"/>
</dbReference>
<dbReference type="GO" id="GO:0004519">
    <property type="term" value="F:endonuclease activity"/>
    <property type="evidence" value="ECO:0007669"/>
    <property type="project" value="UniProtKB-KW"/>
</dbReference>
<name>A0A917ASS6_9BACI</name>
<feature type="region of interest" description="Disordered" evidence="4">
    <location>
        <begin position="27"/>
        <end position="51"/>
    </location>
</feature>
<accession>A0A917ASS6</accession>
<evidence type="ECO:0000256" key="4">
    <source>
        <dbReference type="SAM" id="MobiDB-lite"/>
    </source>
</evidence>
<dbReference type="Gene3D" id="2.40.50.90">
    <property type="match status" value="1"/>
</dbReference>
<dbReference type="CDD" id="cd00175">
    <property type="entry name" value="SNc"/>
    <property type="match status" value="1"/>
</dbReference>
<feature type="chain" id="PRO_5038475384" evidence="5">
    <location>
        <begin position="23"/>
        <end position="317"/>
    </location>
</feature>
<sequence>MKQLQRMLLVILSVILITGSLAACTSNETAKNDEPKQEEKTKDSENKLKEQVEASVYEDVTDEESDVSDTTDLAHAALVNNAPPKVANEQSNVSANEKRMVKATVVKNIDGDTIKVKLENGKEENVRFLLIDTPETKHPKLGVQPFGPEASAFVKRMAPVGKEVTLEFDVSDREKYGRLLAYIWVDGQMLNRMIVEQGLARVGYIYAPNTKYVDYLKETQTKAQQAKRGIWSIEDYATDKGYNASKVTSNTAIASTPSTKQEPKQEVKPKSEPKQNNNVYYKNCAAAKAAGAAPVHKGDPGYGKHLDGDGDGVGCER</sequence>
<feature type="compositionally biased region" description="Polar residues" evidence="4">
    <location>
        <begin position="248"/>
        <end position="260"/>
    </location>
</feature>
<dbReference type="RefSeq" id="WP_229722195.1">
    <property type="nucleotide sequence ID" value="NZ_BMFK01000001.1"/>
</dbReference>
<keyword evidence="5" id="KW-0732">Signal</keyword>
<organism evidence="7 8">
    <name type="scientific">Priestia taiwanensis</name>
    <dbReference type="NCBI Taxonomy" id="1347902"/>
    <lineage>
        <taxon>Bacteria</taxon>
        <taxon>Bacillati</taxon>
        <taxon>Bacillota</taxon>
        <taxon>Bacilli</taxon>
        <taxon>Bacillales</taxon>
        <taxon>Bacillaceae</taxon>
        <taxon>Priestia</taxon>
    </lineage>
</organism>
<feature type="compositionally biased region" description="Basic and acidic residues" evidence="4">
    <location>
        <begin position="261"/>
        <end position="273"/>
    </location>
</feature>
<evidence type="ECO:0000256" key="2">
    <source>
        <dbReference type="ARBA" id="ARBA00022759"/>
    </source>
</evidence>
<proteinExistence type="predicted"/>
<dbReference type="InterPro" id="IPR008613">
    <property type="entry name" value="Excalibur_Ca-bd_domain"/>
</dbReference>
<dbReference type="AlphaFoldDB" id="A0A917ASS6"/>
<dbReference type="PANTHER" id="PTHR12302">
    <property type="entry name" value="EBNA2 BINDING PROTEIN P100"/>
    <property type="match status" value="1"/>
</dbReference>
<evidence type="ECO:0000313" key="8">
    <source>
        <dbReference type="Proteomes" id="UP000605259"/>
    </source>
</evidence>
<feature type="signal peptide" evidence="5">
    <location>
        <begin position="1"/>
        <end position="22"/>
    </location>
</feature>
<dbReference type="InterPro" id="IPR016071">
    <property type="entry name" value="Staphylococal_nuclease_OB-fold"/>
</dbReference>
<feature type="compositionally biased region" description="Basic and acidic residues" evidence="4">
    <location>
        <begin position="30"/>
        <end position="51"/>
    </location>
</feature>
<keyword evidence="2 7" id="KW-0255">Endonuclease</keyword>
<dbReference type="PROSITE" id="PS51257">
    <property type="entry name" value="PROKAR_LIPOPROTEIN"/>
    <property type="match status" value="1"/>
</dbReference>
<reference evidence="7" key="2">
    <citation type="submission" date="2020-09" db="EMBL/GenBank/DDBJ databases">
        <authorList>
            <person name="Sun Q."/>
            <person name="Zhou Y."/>
        </authorList>
    </citation>
    <scope>NUCLEOTIDE SEQUENCE</scope>
    <source>
        <strain evidence="7">CGMCC 1.12698</strain>
    </source>
</reference>
<evidence type="ECO:0000259" key="6">
    <source>
        <dbReference type="PROSITE" id="PS50830"/>
    </source>
</evidence>
<feature type="region of interest" description="Disordered" evidence="4">
    <location>
        <begin position="248"/>
        <end position="279"/>
    </location>
</feature>
<keyword evidence="3" id="KW-0378">Hydrolase</keyword>
<dbReference type="Proteomes" id="UP000605259">
    <property type="component" value="Unassembled WGS sequence"/>
</dbReference>
<dbReference type="EMBL" id="BMFK01000001">
    <property type="protein sequence ID" value="GGE72668.1"/>
    <property type="molecule type" value="Genomic_DNA"/>
</dbReference>
<gene>
    <name evidence="7" type="primary">yokF</name>
    <name evidence="7" type="ORF">GCM10007140_23230</name>
</gene>
<dbReference type="PANTHER" id="PTHR12302:SF3">
    <property type="entry name" value="SERINE_THREONINE-PROTEIN KINASE 31"/>
    <property type="match status" value="1"/>
</dbReference>
<feature type="compositionally biased region" description="Basic and acidic residues" evidence="4">
    <location>
        <begin position="296"/>
        <end position="317"/>
    </location>
</feature>
<dbReference type="InterPro" id="IPR035437">
    <property type="entry name" value="SNase_OB-fold_sf"/>
</dbReference>
<dbReference type="GO" id="GO:0016787">
    <property type="term" value="F:hydrolase activity"/>
    <property type="evidence" value="ECO:0007669"/>
    <property type="project" value="UniProtKB-KW"/>
</dbReference>
<dbReference type="SMART" id="SM00318">
    <property type="entry name" value="SNc"/>
    <property type="match status" value="1"/>
</dbReference>
<evidence type="ECO:0000256" key="1">
    <source>
        <dbReference type="ARBA" id="ARBA00022722"/>
    </source>
</evidence>
<evidence type="ECO:0000256" key="3">
    <source>
        <dbReference type="ARBA" id="ARBA00022801"/>
    </source>
</evidence>
<dbReference type="SMART" id="SM00894">
    <property type="entry name" value="Excalibur"/>
    <property type="match status" value="1"/>
</dbReference>
<keyword evidence="8" id="KW-1185">Reference proteome</keyword>
<feature type="domain" description="TNase-like" evidence="6">
    <location>
        <begin position="99"/>
        <end position="233"/>
    </location>
</feature>
<feature type="region of interest" description="Disordered" evidence="4">
    <location>
        <begin position="293"/>
        <end position="317"/>
    </location>
</feature>
<dbReference type="Pfam" id="PF00565">
    <property type="entry name" value="SNase"/>
    <property type="match status" value="1"/>
</dbReference>
<dbReference type="SUPFAM" id="SSF50199">
    <property type="entry name" value="Staphylococcal nuclease"/>
    <property type="match status" value="1"/>
</dbReference>
<evidence type="ECO:0000313" key="7">
    <source>
        <dbReference type="EMBL" id="GGE72668.1"/>
    </source>
</evidence>
<keyword evidence="1" id="KW-0540">Nuclease</keyword>